<reference evidence="2 3" key="1">
    <citation type="submission" date="2023-03" db="EMBL/GenBank/DDBJ databases">
        <title>Bacillus Genome Sequencing.</title>
        <authorList>
            <person name="Dunlap C."/>
        </authorList>
    </citation>
    <scope>NUCLEOTIDE SEQUENCE [LARGE SCALE GENOMIC DNA]</scope>
    <source>
        <strain evidence="2 3">B-4107</strain>
    </source>
</reference>
<sequence length="128" mass="14633">MNNHQHLVEVVVGRILDKYNVNVSKDLSLTDQAKVKSTVVDIQTEVNKFLQNIDMDTVGKPMKTSFDSSNLEKSLLRKKLTDSANSPEKEDSYEVNNGMSADSNDFYERPAVITRKHNPNSFVNRRRF</sequence>
<dbReference type="RefSeq" id="WP_144559141.1">
    <property type="nucleotide sequence ID" value="NZ_CP042163.1"/>
</dbReference>
<gene>
    <name evidence="2" type="ORF">P5F74_03570</name>
</gene>
<evidence type="ECO:0000313" key="3">
    <source>
        <dbReference type="Proteomes" id="UP001341820"/>
    </source>
</evidence>
<organism evidence="2 3">
    <name type="scientific">Shouchella miscanthi</name>
    <dbReference type="NCBI Taxonomy" id="2598861"/>
    <lineage>
        <taxon>Bacteria</taxon>
        <taxon>Bacillati</taxon>
        <taxon>Bacillota</taxon>
        <taxon>Bacilli</taxon>
        <taxon>Bacillales</taxon>
        <taxon>Bacillaceae</taxon>
        <taxon>Shouchella</taxon>
    </lineage>
</organism>
<accession>A0ABU6NIG2</accession>
<name>A0ABU6NIG2_9BACI</name>
<protein>
    <submittedName>
        <fullName evidence="2">Uncharacterized protein</fullName>
    </submittedName>
</protein>
<proteinExistence type="predicted"/>
<dbReference type="Proteomes" id="UP001341820">
    <property type="component" value="Unassembled WGS sequence"/>
</dbReference>
<keyword evidence="3" id="KW-1185">Reference proteome</keyword>
<comment type="caution">
    <text evidence="2">The sequence shown here is derived from an EMBL/GenBank/DDBJ whole genome shotgun (WGS) entry which is preliminary data.</text>
</comment>
<evidence type="ECO:0000256" key="1">
    <source>
        <dbReference type="SAM" id="MobiDB-lite"/>
    </source>
</evidence>
<dbReference type="EMBL" id="JAROAS010000006">
    <property type="protein sequence ID" value="MED4127208.1"/>
    <property type="molecule type" value="Genomic_DNA"/>
</dbReference>
<evidence type="ECO:0000313" key="2">
    <source>
        <dbReference type="EMBL" id="MED4127208.1"/>
    </source>
</evidence>
<feature type="region of interest" description="Disordered" evidence="1">
    <location>
        <begin position="77"/>
        <end position="101"/>
    </location>
</feature>